<dbReference type="SUPFAM" id="SSF47203">
    <property type="entry name" value="Acyl-CoA dehydrogenase C-terminal domain-like"/>
    <property type="match status" value="1"/>
</dbReference>
<dbReference type="InterPro" id="IPR041504">
    <property type="entry name" value="AidB_N"/>
</dbReference>
<feature type="domain" description="Acyl-CoA oxidase/dehydrogenase middle" evidence="7">
    <location>
        <begin position="170"/>
        <end position="267"/>
    </location>
</feature>
<dbReference type="Pfam" id="PF00441">
    <property type="entry name" value="Acyl-CoA_dh_1"/>
    <property type="match status" value="1"/>
</dbReference>
<feature type="domain" description="Acyl-CoA dehydrogenase 11-like C-terminal" evidence="9">
    <location>
        <begin position="442"/>
        <end position="534"/>
    </location>
</feature>
<evidence type="ECO:0000256" key="5">
    <source>
        <dbReference type="RuleBase" id="RU362125"/>
    </source>
</evidence>
<protein>
    <submittedName>
        <fullName evidence="10">Acyl-CoA dehydrogenase family protein</fullName>
    </submittedName>
</protein>
<evidence type="ECO:0000256" key="4">
    <source>
        <dbReference type="ARBA" id="ARBA00022827"/>
    </source>
</evidence>
<dbReference type="PROSITE" id="PS00073">
    <property type="entry name" value="ACYL_COA_DH_2"/>
    <property type="match status" value="1"/>
</dbReference>
<evidence type="ECO:0000259" key="6">
    <source>
        <dbReference type="Pfam" id="PF00441"/>
    </source>
</evidence>
<evidence type="ECO:0000313" key="10">
    <source>
        <dbReference type="EMBL" id="MDC0707730.1"/>
    </source>
</evidence>
<dbReference type="InterPro" id="IPR053998">
    <property type="entry name" value="ACDH-11_C"/>
</dbReference>
<feature type="domain" description="Acyl-CoA dehydrogenase/oxidase C-terminal" evidence="6">
    <location>
        <begin position="279"/>
        <end position="434"/>
    </location>
</feature>
<dbReference type="Gene3D" id="1.20.140.10">
    <property type="entry name" value="Butyryl-CoA Dehydrogenase, subunit A, domain 3"/>
    <property type="match status" value="1"/>
</dbReference>
<dbReference type="Pfam" id="PF22217">
    <property type="entry name" value="ACDH-11_C"/>
    <property type="match status" value="1"/>
</dbReference>
<dbReference type="Pfam" id="PF02770">
    <property type="entry name" value="Acyl-CoA_dh_M"/>
    <property type="match status" value="1"/>
</dbReference>
<dbReference type="Gene3D" id="2.40.110.20">
    <property type="match status" value="1"/>
</dbReference>
<evidence type="ECO:0000256" key="2">
    <source>
        <dbReference type="ARBA" id="ARBA00009347"/>
    </source>
</evidence>
<dbReference type="EMBL" id="JAQNDM010000002">
    <property type="protein sequence ID" value="MDC0707730.1"/>
    <property type="molecule type" value="Genomic_DNA"/>
</dbReference>
<dbReference type="PANTHER" id="PTHR42707">
    <property type="entry name" value="ACYL-COA DEHYDROGENASE"/>
    <property type="match status" value="1"/>
</dbReference>
<proteinExistence type="inferred from homology"/>
<dbReference type="InterPro" id="IPR009075">
    <property type="entry name" value="AcylCo_DH/oxidase_C"/>
</dbReference>
<dbReference type="Proteomes" id="UP001221838">
    <property type="component" value="Unassembled WGS sequence"/>
</dbReference>
<dbReference type="PANTHER" id="PTHR42707:SF2">
    <property type="entry name" value="ACD11 DEHYDROGENASE"/>
    <property type="match status" value="1"/>
</dbReference>
<dbReference type="InterPro" id="IPR009100">
    <property type="entry name" value="AcylCoA_DH/oxidase_NM_dom_sf"/>
</dbReference>
<evidence type="ECO:0000259" key="9">
    <source>
        <dbReference type="Pfam" id="PF22217"/>
    </source>
</evidence>
<evidence type="ECO:0000259" key="8">
    <source>
        <dbReference type="Pfam" id="PF18158"/>
    </source>
</evidence>
<dbReference type="RefSeq" id="WP_272134961.1">
    <property type="nucleotide sequence ID" value="NZ_JAQNDM010000002.1"/>
</dbReference>
<comment type="cofactor">
    <cofactor evidence="1 5">
        <name>FAD</name>
        <dbReference type="ChEBI" id="CHEBI:57692"/>
    </cofactor>
</comment>
<dbReference type="Gene3D" id="6.10.250.600">
    <property type="match status" value="1"/>
</dbReference>
<dbReference type="InterPro" id="IPR036250">
    <property type="entry name" value="AcylCo_DH-like_C"/>
</dbReference>
<sequence length="552" mass="60850">MSFFQDGPRLGNQYDDDSLLQGYLARKLPEELRRSLTDGFRELGELSGRYFYEFQLRDRLNEPTLTQWDAWGQRVDRIDVTPLWREAATLTARHGLVAVAYEQKSAELSRIHQFALNYVIQPSLDVYSCPLAMTDGAAQTLVSLGNTALIDRALPHLTSRDPAEFWTSGQWMTERTGGSDVGLTETVARQTPEGWRLYGTKWFTSAMTAQMALTLARPEGNGPGGKGLALFYVETRKPDGLMNGIFVNRLKDKLGTRKVPTAELTLDGALAVPVAGLTDGIRHMSPMLNVTRTWTAVGAVWFMRRAMALARDYASRRVQFGAPLSQKPLHVDTLAGMEAEFEGAFLLAFRAVELLGRLEAKTATEEDLQLQRLVTPLAKLTTGKQTVALTSEALESFGGAGYVEDTGLPRLLADAQVLSIWEGTTNVLSLDALRALAKEGTLEVFHEDVEARLAGAKDSRLKPCVKAAQDALEHARGWMSQALANPAGLEAGARRFALTLGRTMELALLVEHAQWCWDHGHGPKVLAAARRFMRHGVNLITDMDLDDSQLLA</sequence>
<accession>A0ABT5D240</accession>
<evidence type="ECO:0000256" key="3">
    <source>
        <dbReference type="ARBA" id="ARBA00022630"/>
    </source>
</evidence>
<evidence type="ECO:0000259" key="7">
    <source>
        <dbReference type="Pfam" id="PF02770"/>
    </source>
</evidence>
<dbReference type="SUPFAM" id="SSF56645">
    <property type="entry name" value="Acyl-CoA dehydrogenase NM domain-like"/>
    <property type="match status" value="1"/>
</dbReference>
<keyword evidence="3 5" id="KW-0285">Flavoprotein</keyword>
<keyword evidence="11" id="KW-1185">Reference proteome</keyword>
<dbReference type="InterPro" id="IPR052904">
    <property type="entry name" value="Acyl-CoA_dehydrogenase-like"/>
</dbReference>
<gene>
    <name evidence="10" type="ORF">POL68_04545</name>
</gene>
<organism evidence="10 11">
    <name type="scientific">Stigmatella ashevillensis</name>
    <dbReference type="NCBI Taxonomy" id="2995309"/>
    <lineage>
        <taxon>Bacteria</taxon>
        <taxon>Pseudomonadati</taxon>
        <taxon>Myxococcota</taxon>
        <taxon>Myxococcia</taxon>
        <taxon>Myxococcales</taxon>
        <taxon>Cystobacterineae</taxon>
        <taxon>Archangiaceae</taxon>
        <taxon>Stigmatella</taxon>
    </lineage>
</organism>
<keyword evidence="5" id="KW-0560">Oxidoreductase</keyword>
<dbReference type="Pfam" id="PF18158">
    <property type="entry name" value="AidB_N"/>
    <property type="match status" value="1"/>
</dbReference>
<evidence type="ECO:0000256" key="1">
    <source>
        <dbReference type="ARBA" id="ARBA00001974"/>
    </source>
</evidence>
<evidence type="ECO:0000313" key="11">
    <source>
        <dbReference type="Proteomes" id="UP001221838"/>
    </source>
</evidence>
<keyword evidence="4 5" id="KW-0274">FAD</keyword>
<feature type="domain" description="Adaptive response protein AidB N-terminal" evidence="8">
    <location>
        <begin position="12"/>
        <end position="160"/>
    </location>
</feature>
<dbReference type="InterPro" id="IPR006089">
    <property type="entry name" value="Acyl-CoA_DH_CS"/>
</dbReference>
<comment type="caution">
    <text evidence="10">The sequence shown here is derived from an EMBL/GenBank/DDBJ whole genome shotgun (WGS) entry which is preliminary data.</text>
</comment>
<name>A0ABT5D240_9BACT</name>
<comment type="similarity">
    <text evidence="2 5">Belongs to the acyl-CoA dehydrogenase family.</text>
</comment>
<reference evidence="10 11" key="1">
    <citation type="submission" date="2022-11" db="EMBL/GenBank/DDBJ databases">
        <title>Minimal conservation of predation-associated metabolite biosynthetic gene clusters underscores biosynthetic potential of Myxococcota including descriptions for ten novel species: Archangium lansinium sp. nov., Myxococcus landrumus sp. nov., Nannocystis bai.</title>
        <authorList>
            <person name="Ahearne A."/>
            <person name="Stevens C."/>
            <person name="Dowd S."/>
        </authorList>
    </citation>
    <scope>NUCLEOTIDE SEQUENCE [LARGE SCALE GENOMIC DNA]</scope>
    <source>
        <strain evidence="10 11">NCWAL01</strain>
    </source>
</reference>
<dbReference type="InterPro" id="IPR006091">
    <property type="entry name" value="Acyl-CoA_Oxase/DH_mid-dom"/>
</dbReference>